<dbReference type="Proteomes" id="UP000193719">
    <property type="component" value="Unassembled WGS sequence"/>
</dbReference>
<dbReference type="EMBL" id="MCFH01000004">
    <property type="protein sequence ID" value="ORX58538.1"/>
    <property type="molecule type" value="Genomic_DNA"/>
</dbReference>
<dbReference type="AlphaFoldDB" id="A0A1Y1VL91"/>
<reference evidence="2 3" key="1">
    <citation type="submission" date="2016-08" db="EMBL/GenBank/DDBJ databases">
        <title>Genomes of anaerobic fungi encode conserved fungal cellulosomes for biomass hydrolysis.</title>
        <authorList>
            <consortium name="DOE Joint Genome Institute"/>
            <person name="Haitjema C.H."/>
            <person name="Gilmore S.P."/>
            <person name="Henske J.K."/>
            <person name="Solomon K.V."/>
            <person name="De Groot R."/>
            <person name="Kuo A."/>
            <person name="Mondo S.J."/>
            <person name="Salamov A.A."/>
            <person name="Labutti K."/>
            <person name="Zhao Z."/>
            <person name="Chiniquy J."/>
            <person name="Barry K."/>
            <person name="Brewer H.M."/>
            <person name="Purvine S.O."/>
            <person name="Wright A.T."/>
            <person name="Boxma B."/>
            <person name="Van Alen T."/>
            <person name="Hackstein J.H."/>
            <person name="Baker S.E."/>
            <person name="Grigoriev I.V."/>
            <person name="O'Malley M.A."/>
        </authorList>
    </citation>
    <scope>NUCLEOTIDE SEQUENCE [LARGE SCALE GENOMIC DNA]</scope>
    <source>
        <strain evidence="3">finn</strain>
    </source>
</reference>
<keyword evidence="3" id="KW-1185">Reference proteome</keyword>
<evidence type="ECO:0000313" key="3">
    <source>
        <dbReference type="Proteomes" id="UP000193719"/>
    </source>
</evidence>
<dbReference type="OrthoDB" id="10434409at2759"/>
<gene>
    <name evidence="2" type="ORF">BCR36DRAFT_409049</name>
</gene>
<feature type="compositionally biased region" description="Polar residues" evidence="1">
    <location>
        <begin position="93"/>
        <end position="102"/>
    </location>
</feature>
<feature type="compositionally biased region" description="Polar residues" evidence="1">
    <location>
        <begin position="65"/>
        <end position="76"/>
    </location>
</feature>
<evidence type="ECO:0000313" key="2">
    <source>
        <dbReference type="EMBL" id="ORX58538.1"/>
    </source>
</evidence>
<sequence>MSKFNNEKNTTFYSNINSGMNINSTRNTTTNETALKVNKSSENKISTVSFKSPNLKTPLKPKKVTNFNDNQSPNNIDLNKTYDKFIQKYATPPQQISPSLTKSKNKKRISLTSNNSDINKRIKIDISPNENYNNKNIILSNYKNSPTNNIIQNQIKKKNVINIGNVNQQKTTNKFVNLSKTFEKINENLKETKQVHASNINTFQNQYSNFINSYEKIEFSQLTSPNKDWNSKNLLSSYAQQNLKFVKNGYSERLVNIIAKKRSNFHIWLHSIQKSKSINDMFKNTVIVEIKQVFTLNSNIEMKCRLVASFQENFSNLYRKEGGKSSLEIIVLTNFNRSWPSQNNIENEKIIKLLKDLKEKNHHAQDASNSIHTFDKNDNIVTLCNKNVQNGTLLVIKEPKTILHQPLPLSKTLKKSIIIYNDLFLIFNV</sequence>
<feature type="region of interest" description="Disordered" evidence="1">
    <location>
        <begin position="93"/>
        <end position="114"/>
    </location>
</feature>
<protein>
    <submittedName>
        <fullName evidence="2">Uncharacterized protein</fullName>
    </submittedName>
</protein>
<feature type="region of interest" description="Disordered" evidence="1">
    <location>
        <begin position="51"/>
        <end position="76"/>
    </location>
</feature>
<accession>A0A1Y1VL91</accession>
<organism evidence="2 3">
    <name type="scientific">Piromyces finnis</name>
    <dbReference type="NCBI Taxonomy" id="1754191"/>
    <lineage>
        <taxon>Eukaryota</taxon>
        <taxon>Fungi</taxon>
        <taxon>Fungi incertae sedis</taxon>
        <taxon>Chytridiomycota</taxon>
        <taxon>Chytridiomycota incertae sedis</taxon>
        <taxon>Neocallimastigomycetes</taxon>
        <taxon>Neocallimastigales</taxon>
        <taxon>Neocallimastigaceae</taxon>
        <taxon>Piromyces</taxon>
    </lineage>
</organism>
<name>A0A1Y1VL91_9FUNG</name>
<evidence type="ECO:0000256" key="1">
    <source>
        <dbReference type="SAM" id="MobiDB-lite"/>
    </source>
</evidence>
<comment type="caution">
    <text evidence="2">The sequence shown here is derived from an EMBL/GenBank/DDBJ whole genome shotgun (WGS) entry which is preliminary data.</text>
</comment>
<reference evidence="2 3" key="2">
    <citation type="submission" date="2016-08" db="EMBL/GenBank/DDBJ databases">
        <title>Pervasive Adenine N6-methylation of Active Genes in Fungi.</title>
        <authorList>
            <consortium name="DOE Joint Genome Institute"/>
            <person name="Mondo S.J."/>
            <person name="Dannebaum R.O."/>
            <person name="Kuo R.C."/>
            <person name="Labutti K."/>
            <person name="Haridas S."/>
            <person name="Kuo A."/>
            <person name="Salamov A."/>
            <person name="Ahrendt S.R."/>
            <person name="Lipzen A."/>
            <person name="Sullivan W."/>
            <person name="Andreopoulos W.B."/>
            <person name="Clum A."/>
            <person name="Lindquist E."/>
            <person name="Daum C."/>
            <person name="Ramamoorthy G.K."/>
            <person name="Gryganskyi A."/>
            <person name="Culley D."/>
            <person name="Magnuson J.K."/>
            <person name="James T.Y."/>
            <person name="O'Malley M.A."/>
            <person name="Stajich J.E."/>
            <person name="Spatafora J.W."/>
            <person name="Visel A."/>
            <person name="Grigoriev I.V."/>
        </authorList>
    </citation>
    <scope>NUCLEOTIDE SEQUENCE [LARGE SCALE GENOMIC DNA]</scope>
    <source>
        <strain evidence="3">finn</strain>
    </source>
</reference>
<proteinExistence type="predicted"/>